<dbReference type="RefSeq" id="WP_200392734.1">
    <property type="nucleotide sequence ID" value="NZ_JAENIO010000047.1"/>
</dbReference>
<keyword evidence="8 16" id="KW-0472">Membrane</keyword>
<reference evidence="17" key="1">
    <citation type="submission" date="2021-01" db="EMBL/GenBank/DDBJ databases">
        <title>Modified the classification status of verrucomicrobia.</title>
        <authorList>
            <person name="Feng X."/>
        </authorList>
    </citation>
    <scope>NUCLEOTIDE SEQUENCE</scope>
    <source>
        <strain evidence="17">KCTC 12986</strain>
    </source>
</reference>
<comment type="caution">
    <text evidence="17">The sequence shown here is derived from an EMBL/GenBank/DDBJ whole genome shotgun (WGS) entry which is preliminary data.</text>
</comment>
<evidence type="ECO:0000313" key="17">
    <source>
        <dbReference type="EMBL" id="MBK1835298.1"/>
    </source>
</evidence>
<dbReference type="InterPro" id="IPR001182">
    <property type="entry name" value="FtsW/RodA"/>
</dbReference>
<feature type="transmembrane region" description="Helical" evidence="16">
    <location>
        <begin position="73"/>
        <end position="92"/>
    </location>
</feature>
<evidence type="ECO:0000256" key="5">
    <source>
        <dbReference type="ARBA" id="ARBA00022960"/>
    </source>
</evidence>
<feature type="transmembrane region" description="Helical" evidence="16">
    <location>
        <begin position="139"/>
        <end position="157"/>
    </location>
</feature>
<keyword evidence="5" id="KW-0133">Cell shape</keyword>
<dbReference type="PANTHER" id="PTHR30474">
    <property type="entry name" value="CELL CYCLE PROTEIN"/>
    <property type="match status" value="1"/>
</dbReference>
<dbReference type="Pfam" id="PF01098">
    <property type="entry name" value="FTSW_RODA_SPOVE"/>
    <property type="match status" value="1"/>
</dbReference>
<evidence type="ECO:0000256" key="1">
    <source>
        <dbReference type="ARBA" id="ARBA00004141"/>
    </source>
</evidence>
<keyword evidence="17" id="KW-0131">Cell cycle</keyword>
<dbReference type="GO" id="GO:0032153">
    <property type="term" value="C:cell division site"/>
    <property type="evidence" value="ECO:0007669"/>
    <property type="project" value="TreeGrafter"/>
</dbReference>
<feature type="transmembrane region" description="Helical" evidence="16">
    <location>
        <begin position="185"/>
        <end position="202"/>
    </location>
</feature>
<evidence type="ECO:0000256" key="13">
    <source>
        <dbReference type="ARBA" id="ARBA00041418"/>
    </source>
</evidence>
<name>A0A934RQZ0_9BACT</name>
<evidence type="ECO:0000256" key="10">
    <source>
        <dbReference type="ARBA" id="ARBA00033270"/>
    </source>
</evidence>
<comment type="similarity">
    <text evidence="11">Belongs to the SEDS family. FtsW subfamily.</text>
</comment>
<comment type="subcellular location">
    <subcellularLocation>
        <location evidence="1">Membrane</location>
        <topology evidence="1">Multi-pass membrane protein</topology>
    </subcellularLocation>
</comment>
<feature type="transmembrane region" description="Helical" evidence="16">
    <location>
        <begin position="274"/>
        <end position="300"/>
    </location>
</feature>
<accession>A0A934RQZ0</accession>
<sequence length="385" mass="41372">MARNSALILLSAVAALIVLGLVMLSSTSVWADEMQGADDPYALVKRQLLWLVIGSLAAWVIAAFDYARLQALWPYLLTGACVLLACCYVPGIGVESNGETRWIQFPGIPQLQPSEIAKPVVVLSLAAWFARYQAESRSFLRGFLYPGVLLGIPALLILFEKDLGTTLVLGVVGMAVLFLAGTRIWYLLATALVSGAGLFFFVRGDDIRWARITAFMHMDDPEIRMGLGWHTFRAMTAFGNGGVFGTGLGYGAEKHGALPYAHTDFIFAALGEELGLICTLGTVFAFVIIAVTGLAIALHARDYLGKILACGVTLLVVVPGILNMCVVTGLLPVTGLPLPFLSYGGSSLVFTLCSIGLLMSVHRRAVFVDATALPRTKERKFALKL</sequence>
<evidence type="ECO:0000256" key="14">
    <source>
        <dbReference type="ARBA" id="ARBA00044770"/>
    </source>
</evidence>
<evidence type="ECO:0000256" key="12">
    <source>
        <dbReference type="ARBA" id="ARBA00041185"/>
    </source>
</evidence>
<feature type="transmembrane region" description="Helical" evidence="16">
    <location>
        <begin position="307"/>
        <end position="334"/>
    </location>
</feature>
<evidence type="ECO:0000256" key="9">
    <source>
        <dbReference type="ARBA" id="ARBA00032370"/>
    </source>
</evidence>
<keyword evidence="3" id="KW-0808">Transferase</keyword>
<keyword evidence="17" id="KW-0132">Cell division</keyword>
<evidence type="ECO:0000256" key="11">
    <source>
        <dbReference type="ARBA" id="ARBA00038053"/>
    </source>
</evidence>
<keyword evidence="2" id="KW-0328">Glycosyltransferase</keyword>
<evidence type="ECO:0000256" key="3">
    <source>
        <dbReference type="ARBA" id="ARBA00022679"/>
    </source>
</evidence>
<keyword evidence="18" id="KW-1185">Reference proteome</keyword>
<evidence type="ECO:0000256" key="2">
    <source>
        <dbReference type="ARBA" id="ARBA00022676"/>
    </source>
</evidence>
<dbReference type="GO" id="GO:0009252">
    <property type="term" value="P:peptidoglycan biosynthetic process"/>
    <property type="evidence" value="ECO:0007669"/>
    <property type="project" value="UniProtKB-KW"/>
</dbReference>
<comment type="catalytic activity">
    <reaction evidence="15">
        <text>[GlcNAc-(1-&gt;4)-Mur2Ac(oyl-L-Ala-gamma-D-Glu-L-Lys-D-Ala-D-Ala)](n)-di-trans,octa-cis-undecaprenyl diphosphate + beta-D-GlcNAc-(1-&gt;4)-Mur2Ac(oyl-L-Ala-gamma-D-Glu-L-Lys-D-Ala-D-Ala)-di-trans,octa-cis-undecaprenyl diphosphate = [GlcNAc-(1-&gt;4)-Mur2Ac(oyl-L-Ala-gamma-D-Glu-L-Lys-D-Ala-D-Ala)](n+1)-di-trans,octa-cis-undecaprenyl diphosphate + di-trans,octa-cis-undecaprenyl diphosphate + H(+)</text>
        <dbReference type="Rhea" id="RHEA:23708"/>
        <dbReference type="Rhea" id="RHEA-COMP:9602"/>
        <dbReference type="Rhea" id="RHEA-COMP:9603"/>
        <dbReference type="ChEBI" id="CHEBI:15378"/>
        <dbReference type="ChEBI" id="CHEBI:58405"/>
        <dbReference type="ChEBI" id="CHEBI:60033"/>
        <dbReference type="ChEBI" id="CHEBI:78435"/>
        <dbReference type="EC" id="2.4.99.28"/>
    </reaction>
</comment>
<evidence type="ECO:0000256" key="16">
    <source>
        <dbReference type="SAM" id="Phobius"/>
    </source>
</evidence>
<feature type="transmembrane region" description="Helical" evidence="16">
    <location>
        <begin position="340"/>
        <end position="359"/>
    </location>
</feature>
<evidence type="ECO:0000256" key="6">
    <source>
        <dbReference type="ARBA" id="ARBA00022984"/>
    </source>
</evidence>
<evidence type="ECO:0000313" key="18">
    <source>
        <dbReference type="Proteomes" id="UP000604083"/>
    </source>
</evidence>
<evidence type="ECO:0000256" key="4">
    <source>
        <dbReference type="ARBA" id="ARBA00022692"/>
    </source>
</evidence>
<dbReference type="EMBL" id="JAENIO010000047">
    <property type="protein sequence ID" value="MBK1835298.1"/>
    <property type="molecule type" value="Genomic_DNA"/>
</dbReference>
<dbReference type="GO" id="GO:0005886">
    <property type="term" value="C:plasma membrane"/>
    <property type="evidence" value="ECO:0007669"/>
    <property type="project" value="TreeGrafter"/>
</dbReference>
<feature type="transmembrane region" description="Helical" evidence="16">
    <location>
        <begin position="116"/>
        <end position="132"/>
    </location>
</feature>
<evidence type="ECO:0000256" key="15">
    <source>
        <dbReference type="ARBA" id="ARBA00049902"/>
    </source>
</evidence>
<organism evidence="17 18">
    <name type="scientific">Roseibacillus ishigakijimensis</name>
    <dbReference type="NCBI Taxonomy" id="454146"/>
    <lineage>
        <taxon>Bacteria</taxon>
        <taxon>Pseudomonadati</taxon>
        <taxon>Verrucomicrobiota</taxon>
        <taxon>Verrucomicrobiia</taxon>
        <taxon>Verrucomicrobiales</taxon>
        <taxon>Verrucomicrobiaceae</taxon>
        <taxon>Roseibacillus</taxon>
    </lineage>
</organism>
<dbReference type="PANTHER" id="PTHR30474:SF2">
    <property type="entry name" value="PEPTIDOGLYCAN GLYCOSYLTRANSFERASE FTSW-RELATED"/>
    <property type="match status" value="1"/>
</dbReference>
<dbReference type="GO" id="GO:0015648">
    <property type="term" value="F:lipid-linked peptidoglycan transporter activity"/>
    <property type="evidence" value="ECO:0007669"/>
    <property type="project" value="TreeGrafter"/>
</dbReference>
<keyword evidence="7 16" id="KW-1133">Transmembrane helix</keyword>
<gene>
    <name evidence="17" type="ORF">JIN78_14610</name>
</gene>
<evidence type="ECO:0000256" key="8">
    <source>
        <dbReference type="ARBA" id="ARBA00023136"/>
    </source>
</evidence>
<dbReference type="GO" id="GO:0008360">
    <property type="term" value="P:regulation of cell shape"/>
    <property type="evidence" value="ECO:0007669"/>
    <property type="project" value="UniProtKB-KW"/>
</dbReference>
<dbReference type="Proteomes" id="UP000604083">
    <property type="component" value="Unassembled WGS sequence"/>
</dbReference>
<dbReference type="PROSITE" id="PS00428">
    <property type="entry name" value="FTSW_RODA_SPOVE"/>
    <property type="match status" value="1"/>
</dbReference>
<keyword evidence="6" id="KW-0573">Peptidoglycan synthesis</keyword>
<evidence type="ECO:0000256" key="7">
    <source>
        <dbReference type="ARBA" id="ARBA00022989"/>
    </source>
</evidence>
<feature type="transmembrane region" description="Helical" evidence="16">
    <location>
        <begin position="47"/>
        <end position="66"/>
    </location>
</feature>
<dbReference type="EC" id="2.4.99.28" evidence="14"/>
<proteinExistence type="inferred from homology"/>
<dbReference type="AlphaFoldDB" id="A0A934RQZ0"/>
<dbReference type="InterPro" id="IPR018365">
    <property type="entry name" value="Cell_cycle_FtsW-rel_CS"/>
</dbReference>
<keyword evidence="4 16" id="KW-0812">Transmembrane</keyword>
<protein>
    <recommendedName>
        <fullName evidence="12">Probable peptidoglycan glycosyltransferase FtsW</fullName>
        <ecNumber evidence="14">2.4.99.28</ecNumber>
    </recommendedName>
    <alternativeName>
        <fullName evidence="13">Cell division protein FtsW</fullName>
    </alternativeName>
    <alternativeName>
        <fullName evidence="10">Cell wall polymerase</fullName>
    </alternativeName>
    <alternativeName>
        <fullName evidence="9">Peptidoglycan polymerase</fullName>
    </alternativeName>
</protein>
<dbReference type="GO" id="GO:0008955">
    <property type="term" value="F:peptidoglycan glycosyltransferase activity"/>
    <property type="evidence" value="ECO:0007669"/>
    <property type="project" value="UniProtKB-EC"/>
</dbReference>
<dbReference type="GO" id="GO:0051301">
    <property type="term" value="P:cell division"/>
    <property type="evidence" value="ECO:0007669"/>
    <property type="project" value="UniProtKB-KW"/>
</dbReference>